<gene>
    <name evidence="1" type="ORF">HNR71_001452</name>
    <name evidence="2" type="ORF">HPO96_17675</name>
</gene>
<evidence type="ECO:0000313" key="2">
    <source>
        <dbReference type="EMBL" id="NOL42079.1"/>
    </source>
</evidence>
<evidence type="ECO:0000313" key="3">
    <source>
        <dbReference type="Proteomes" id="UP000534306"/>
    </source>
</evidence>
<comment type="caution">
    <text evidence="2">The sequence shown here is derived from an EMBL/GenBank/DDBJ whole genome shotgun (WGS) entry which is preliminary data.</text>
</comment>
<evidence type="ECO:0000313" key="4">
    <source>
        <dbReference type="Proteomes" id="UP000553957"/>
    </source>
</evidence>
<dbReference type="EMBL" id="JACHKF010000001">
    <property type="protein sequence ID" value="MBB6565815.1"/>
    <property type="molecule type" value="Genomic_DNA"/>
</dbReference>
<sequence>MGVSGVPRCPECGEPGRPILYGLPTRRAQEAAAAGRVSLAGCMMPPEHDEWVCAGGHGWRTGDQEQLAAAIRSAIDG</sequence>
<proteinExistence type="predicted"/>
<reference evidence="2 3" key="1">
    <citation type="submission" date="2020-05" db="EMBL/GenBank/DDBJ databases">
        <title>Genome sequence of Kribbella sandramycini ATCC 39419.</title>
        <authorList>
            <person name="Maclea K.S."/>
            <person name="Fair J.L."/>
        </authorList>
    </citation>
    <scope>NUCLEOTIDE SEQUENCE [LARGE SCALE GENOMIC DNA]</scope>
    <source>
        <strain evidence="2 3">ATCC 39419</strain>
    </source>
</reference>
<name>A0A7Y4P1G3_9ACTN</name>
<evidence type="ECO:0000313" key="1">
    <source>
        <dbReference type="EMBL" id="MBB6565815.1"/>
    </source>
</evidence>
<dbReference type="Proteomes" id="UP000553957">
    <property type="component" value="Unassembled WGS sequence"/>
</dbReference>
<reference evidence="1 4" key="2">
    <citation type="submission" date="2020-08" db="EMBL/GenBank/DDBJ databases">
        <title>Sequencing the genomes of 1000 actinobacteria strains.</title>
        <authorList>
            <person name="Klenk H.-P."/>
        </authorList>
    </citation>
    <scope>NUCLEOTIDE SEQUENCE [LARGE SCALE GENOMIC DNA]</scope>
    <source>
        <strain evidence="1 4">DSM 15626</strain>
    </source>
</reference>
<accession>A0A7Y4P1G3</accession>
<keyword evidence="3" id="KW-1185">Reference proteome</keyword>
<dbReference type="EMBL" id="JABJRC010000003">
    <property type="protein sequence ID" value="NOL42079.1"/>
    <property type="molecule type" value="Genomic_DNA"/>
</dbReference>
<dbReference type="RefSeq" id="WP_171674530.1">
    <property type="nucleotide sequence ID" value="NZ_BAAAGT010000001.1"/>
</dbReference>
<organism evidence="2 3">
    <name type="scientific">Kribbella sandramycini</name>
    <dbReference type="NCBI Taxonomy" id="60450"/>
    <lineage>
        <taxon>Bacteria</taxon>
        <taxon>Bacillati</taxon>
        <taxon>Actinomycetota</taxon>
        <taxon>Actinomycetes</taxon>
        <taxon>Propionibacteriales</taxon>
        <taxon>Kribbellaceae</taxon>
        <taxon>Kribbella</taxon>
    </lineage>
</organism>
<dbReference type="Proteomes" id="UP000534306">
    <property type="component" value="Unassembled WGS sequence"/>
</dbReference>
<protein>
    <submittedName>
        <fullName evidence="2">Uncharacterized protein</fullName>
    </submittedName>
</protein>
<dbReference type="AlphaFoldDB" id="A0A7Y4P1G3"/>